<dbReference type="InterPro" id="IPR002571">
    <property type="entry name" value="HrcA"/>
</dbReference>
<evidence type="ECO:0000259" key="8">
    <source>
        <dbReference type="Pfam" id="PF03444"/>
    </source>
</evidence>
<dbReference type="HOGENOM" id="CLU_050019_1_0_9"/>
<sequence length="348" mass="38745">MNVMLDERKKQILLAIIQDYIATAEPIGSRTIARKYKLGVSPATIRNEMADLEELGYIEQPHTSAGRVPSDLGYRYYVDCLMKKSKLTKNEKDAITRGLATRVNEVAQVIEQTNRILSSLTNYTTVVLGPNTGGAIKHVQIIPLEGGKALVVVVTSVGVVRNRMIDIAESLTPADLEHISRVLNAKLQGLTLESIKMTLIREIYSELAKNEHIFDAAMDLLQGTLDLNSEEKVYLAGTLNIFNQPEFRDINKVKTLLSLLEQDSLLRNLLKESSKNEAGVTIKIGGENELEGFKECSMITASYQIEGEVVGAIGLIGPTRMHYDKAVAMVEFVTQYLSEVLHDYYKKR</sequence>
<evidence type="ECO:0000256" key="3">
    <source>
        <dbReference type="ARBA" id="ARBA00023016"/>
    </source>
</evidence>
<dbReference type="NCBIfam" id="TIGR00331">
    <property type="entry name" value="hrcA"/>
    <property type="match status" value="1"/>
</dbReference>
<evidence type="ECO:0000313" key="10">
    <source>
        <dbReference type="Proteomes" id="UP000002377"/>
    </source>
</evidence>
<keyword evidence="2 6" id="KW-0805">Transcription regulation</keyword>
<dbReference type="PANTHER" id="PTHR34824:SF1">
    <property type="entry name" value="HEAT-INDUCIBLE TRANSCRIPTION REPRESSOR HRCA"/>
    <property type="match status" value="1"/>
</dbReference>
<dbReference type="AlphaFoldDB" id="D5XAT8"/>
<evidence type="ECO:0000256" key="2">
    <source>
        <dbReference type="ARBA" id="ARBA00023015"/>
    </source>
</evidence>
<dbReference type="Pfam" id="PF03444">
    <property type="entry name" value="WHD_HrcA"/>
    <property type="match status" value="1"/>
</dbReference>
<dbReference type="Gene3D" id="3.30.390.60">
    <property type="entry name" value="Heat-inducible transcription repressor hrca homolog, domain 3"/>
    <property type="match status" value="1"/>
</dbReference>
<evidence type="ECO:0000313" key="9">
    <source>
        <dbReference type="EMBL" id="ADG83292.1"/>
    </source>
</evidence>
<dbReference type="FunFam" id="1.10.10.10:FF:000049">
    <property type="entry name" value="Heat-inducible transcription repressor HrcA"/>
    <property type="match status" value="1"/>
</dbReference>
<dbReference type="Gene3D" id="1.10.10.10">
    <property type="entry name" value="Winged helix-like DNA-binding domain superfamily/Winged helix DNA-binding domain"/>
    <property type="match status" value="1"/>
</dbReference>
<dbReference type="SUPFAM" id="SSF46785">
    <property type="entry name" value="Winged helix' DNA-binding domain"/>
    <property type="match status" value="1"/>
</dbReference>
<dbReference type="Pfam" id="PF01628">
    <property type="entry name" value="HrcA"/>
    <property type="match status" value="1"/>
</dbReference>
<accession>D5XAT8</accession>
<dbReference type="PANTHER" id="PTHR34824">
    <property type="entry name" value="HEAT-INDUCIBLE TRANSCRIPTION REPRESSOR HRCA"/>
    <property type="match status" value="1"/>
</dbReference>
<dbReference type="SUPFAM" id="SSF55781">
    <property type="entry name" value="GAF domain-like"/>
    <property type="match status" value="1"/>
</dbReference>
<keyword evidence="3 6" id="KW-0346">Stress response</keyword>
<keyword evidence="10" id="KW-1185">Reference proteome</keyword>
<dbReference type="InterPro" id="IPR036390">
    <property type="entry name" value="WH_DNA-bd_sf"/>
</dbReference>
<dbReference type="InterPro" id="IPR021153">
    <property type="entry name" value="HrcA_C"/>
</dbReference>
<dbReference type="Gene3D" id="3.30.450.40">
    <property type="match status" value="1"/>
</dbReference>
<dbReference type="InterPro" id="IPR036388">
    <property type="entry name" value="WH-like_DNA-bd_sf"/>
</dbReference>
<comment type="function">
    <text evidence="5 6">Negative regulator of class I heat shock genes (grpE-dnaK-dnaJ and groELS operons). Prevents heat-shock induction of these operons.</text>
</comment>
<dbReference type="InterPro" id="IPR029016">
    <property type="entry name" value="GAF-like_dom_sf"/>
</dbReference>
<dbReference type="EMBL" id="CP002028">
    <property type="protein sequence ID" value="ADG83292.1"/>
    <property type="molecule type" value="Genomic_DNA"/>
</dbReference>
<dbReference type="PIRSF" id="PIRSF005485">
    <property type="entry name" value="HrcA"/>
    <property type="match status" value="1"/>
</dbReference>
<dbReference type="STRING" id="635013.TherJR_2453"/>
<evidence type="ECO:0000259" key="7">
    <source>
        <dbReference type="Pfam" id="PF01628"/>
    </source>
</evidence>
<reference evidence="9 10" key="1">
    <citation type="submission" date="2010-05" db="EMBL/GenBank/DDBJ databases">
        <title>Complete sequence of Thermincola sp. JR.</title>
        <authorList>
            <consortium name="US DOE Joint Genome Institute"/>
            <person name="Lucas S."/>
            <person name="Copeland A."/>
            <person name="Lapidus A."/>
            <person name="Cheng J.-F."/>
            <person name="Bruce D."/>
            <person name="Goodwin L."/>
            <person name="Pitluck S."/>
            <person name="Chertkov O."/>
            <person name="Detter J.C."/>
            <person name="Han C."/>
            <person name="Tapia R."/>
            <person name="Land M."/>
            <person name="Hauser L."/>
            <person name="Kyrpides N."/>
            <person name="Mikhailova N."/>
            <person name="Hazen T.C."/>
            <person name="Woyke T."/>
        </authorList>
    </citation>
    <scope>NUCLEOTIDE SEQUENCE [LARGE SCALE GENOMIC DNA]</scope>
    <source>
        <strain evidence="9 10">JR</strain>
    </source>
</reference>
<dbReference type="eggNOG" id="COG1420">
    <property type="taxonomic scope" value="Bacteria"/>
</dbReference>
<proteinExistence type="inferred from homology"/>
<keyword evidence="4 6" id="KW-0804">Transcription</keyword>
<feature type="domain" description="Winged helix-turn-helix transcription repressor HrcA DNA-binding" evidence="8">
    <location>
        <begin position="5"/>
        <end position="61"/>
    </location>
</feature>
<evidence type="ECO:0000256" key="5">
    <source>
        <dbReference type="ARBA" id="ARBA00055319"/>
    </source>
</evidence>
<evidence type="ECO:0000256" key="4">
    <source>
        <dbReference type="ARBA" id="ARBA00023163"/>
    </source>
</evidence>
<dbReference type="InterPro" id="IPR005104">
    <property type="entry name" value="WHTH_HrcA_DNA-bd"/>
</dbReference>
<protein>
    <recommendedName>
        <fullName evidence="6">Heat-inducible transcription repressor HrcA</fullName>
    </recommendedName>
</protein>
<feature type="domain" description="Heat-inducible transcription repressor HrcA C-terminal" evidence="7">
    <location>
        <begin position="108"/>
        <end position="327"/>
    </location>
</feature>
<dbReference type="KEGG" id="tjr:TherJR_2453"/>
<dbReference type="GO" id="GO:0003677">
    <property type="term" value="F:DNA binding"/>
    <property type="evidence" value="ECO:0007669"/>
    <property type="project" value="InterPro"/>
</dbReference>
<comment type="similarity">
    <text evidence="6">Belongs to the HrcA family.</text>
</comment>
<dbReference type="Proteomes" id="UP000002377">
    <property type="component" value="Chromosome"/>
</dbReference>
<evidence type="ECO:0000256" key="1">
    <source>
        <dbReference type="ARBA" id="ARBA00022491"/>
    </source>
</evidence>
<evidence type="ECO:0000256" key="6">
    <source>
        <dbReference type="HAMAP-Rule" id="MF_00081"/>
    </source>
</evidence>
<name>D5XAT8_THEPJ</name>
<gene>
    <name evidence="6" type="primary">hrcA</name>
    <name evidence="9" type="ordered locus">TherJR_2453</name>
</gene>
<dbReference type="HAMAP" id="MF_00081">
    <property type="entry name" value="HrcA"/>
    <property type="match status" value="1"/>
</dbReference>
<dbReference type="GO" id="GO:0045892">
    <property type="term" value="P:negative regulation of DNA-templated transcription"/>
    <property type="evidence" value="ECO:0007669"/>
    <property type="project" value="UniProtKB-UniRule"/>
</dbReference>
<dbReference type="InterPro" id="IPR023120">
    <property type="entry name" value="WHTH_transcript_rep_HrcA_IDD"/>
</dbReference>
<organism evidence="9 10">
    <name type="scientific">Thermincola potens (strain JR)</name>
    <dbReference type="NCBI Taxonomy" id="635013"/>
    <lineage>
        <taxon>Bacteria</taxon>
        <taxon>Bacillati</taxon>
        <taxon>Bacillota</taxon>
        <taxon>Clostridia</taxon>
        <taxon>Eubacteriales</taxon>
        <taxon>Thermincolaceae</taxon>
        <taxon>Thermincola</taxon>
    </lineage>
</organism>
<keyword evidence="1 6" id="KW-0678">Repressor</keyword>